<dbReference type="PANTHER" id="PTHR12011">
    <property type="entry name" value="ADHESION G-PROTEIN COUPLED RECEPTOR"/>
    <property type="match status" value="1"/>
</dbReference>
<protein>
    <submittedName>
        <fullName evidence="9">Uncharacterized protein</fullName>
    </submittedName>
</protein>
<evidence type="ECO:0000259" key="7">
    <source>
        <dbReference type="PROSITE" id="PS50221"/>
    </source>
</evidence>
<name>A0A9D4K9Y8_DREPO</name>
<dbReference type="EMBL" id="JAIWYP010000004">
    <property type="protein sequence ID" value="KAH3835883.1"/>
    <property type="molecule type" value="Genomic_DNA"/>
</dbReference>
<evidence type="ECO:0000256" key="2">
    <source>
        <dbReference type="ARBA" id="ARBA00022692"/>
    </source>
</evidence>
<dbReference type="PROSITE" id="PS50261">
    <property type="entry name" value="G_PROTEIN_RECEP_F2_4"/>
    <property type="match status" value="1"/>
</dbReference>
<evidence type="ECO:0000256" key="3">
    <source>
        <dbReference type="ARBA" id="ARBA00022989"/>
    </source>
</evidence>
<dbReference type="InterPro" id="IPR017981">
    <property type="entry name" value="GPCR_2-like_7TM"/>
</dbReference>
<dbReference type="Pfam" id="PF00002">
    <property type="entry name" value="7tm_2"/>
    <property type="match status" value="2"/>
</dbReference>
<sequence length="306" mass="33535">MTLYFQLFKIGLERPSCSFWKKDISSHQGHWSSEGCKLVEYNRKTGRVKCSCNHLTNFAVLMSPATTIDVIHHQALSAITVVGCSLSLGGLFTTTVIYVCFWRMVKSNRAILLLNLCGALFVAYLAFLIGIKRTQPMGACTFTAVLLHYLYLVAFFLMLAEGGDIALMVMKPLANCWLTVESGLFWAFAGPVLAIVMANLIILVLVLKKLFGLSAMSKKTDAEKIKTGVQSVCILLPVLGLTWVFGILQSTRTRSSSSTCSPSSTVCRGSSSFCCSVCLIRKYATLSDRSRSNGSRLQTFVPGTQT</sequence>
<gene>
    <name evidence="9" type="ORF">DPMN_109251</name>
</gene>
<dbReference type="GO" id="GO:0004930">
    <property type="term" value="F:G protein-coupled receptor activity"/>
    <property type="evidence" value="ECO:0007669"/>
    <property type="project" value="InterPro"/>
</dbReference>
<evidence type="ECO:0000256" key="4">
    <source>
        <dbReference type="ARBA" id="ARBA00023136"/>
    </source>
</evidence>
<evidence type="ECO:0000256" key="5">
    <source>
        <dbReference type="ARBA" id="ARBA00023157"/>
    </source>
</evidence>
<keyword evidence="4 6" id="KW-0472">Membrane</keyword>
<evidence type="ECO:0000313" key="9">
    <source>
        <dbReference type="EMBL" id="KAH3835883.1"/>
    </source>
</evidence>
<feature type="transmembrane region" description="Helical" evidence="6">
    <location>
        <begin position="110"/>
        <end position="131"/>
    </location>
</feature>
<dbReference type="InterPro" id="IPR000203">
    <property type="entry name" value="GPS"/>
</dbReference>
<feature type="transmembrane region" description="Helical" evidence="6">
    <location>
        <begin position="78"/>
        <end position="104"/>
    </location>
</feature>
<dbReference type="PANTHER" id="PTHR12011:SF347">
    <property type="entry name" value="FI21270P1-RELATED"/>
    <property type="match status" value="1"/>
</dbReference>
<dbReference type="Pfam" id="PF01825">
    <property type="entry name" value="GPS"/>
    <property type="match status" value="1"/>
</dbReference>
<dbReference type="AlphaFoldDB" id="A0A9D4K9Y8"/>
<keyword evidence="3 6" id="KW-1133">Transmembrane helix</keyword>
<dbReference type="InterPro" id="IPR057244">
    <property type="entry name" value="GAIN_B"/>
</dbReference>
<reference evidence="9" key="2">
    <citation type="submission" date="2020-11" db="EMBL/GenBank/DDBJ databases">
        <authorList>
            <person name="McCartney M.A."/>
            <person name="Auch B."/>
            <person name="Kono T."/>
            <person name="Mallez S."/>
            <person name="Becker A."/>
            <person name="Gohl D.M."/>
            <person name="Silverstein K.A.T."/>
            <person name="Koren S."/>
            <person name="Bechman K.B."/>
            <person name="Herman A."/>
            <person name="Abrahante J.E."/>
            <person name="Garbe J."/>
        </authorList>
    </citation>
    <scope>NUCLEOTIDE SEQUENCE</scope>
    <source>
        <strain evidence="9">Duluth1</strain>
        <tissue evidence="9">Whole animal</tissue>
    </source>
</reference>
<evidence type="ECO:0000256" key="6">
    <source>
        <dbReference type="SAM" id="Phobius"/>
    </source>
</evidence>
<comment type="subcellular location">
    <subcellularLocation>
        <location evidence="1">Membrane</location>
        <topology evidence="1">Multi-pass membrane protein</topology>
    </subcellularLocation>
</comment>
<dbReference type="GO" id="GO:0005886">
    <property type="term" value="C:plasma membrane"/>
    <property type="evidence" value="ECO:0007669"/>
    <property type="project" value="TreeGrafter"/>
</dbReference>
<organism evidence="9 10">
    <name type="scientific">Dreissena polymorpha</name>
    <name type="common">Zebra mussel</name>
    <name type="synonym">Mytilus polymorpha</name>
    <dbReference type="NCBI Taxonomy" id="45954"/>
    <lineage>
        <taxon>Eukaryota</taxon>
        <taxon>Metazoa</taxon>
        <taxon>Spiralia</taxon>
        <taxon>Lophotrochozoa</taxon>
        <taxon>Mollusca</taxon>
        <taxon>Bivalvia</taxon>
        <taxon>Autobranchia</taxon>
        <taxon>Heteroconchia</taxon>
        <taxon>Euheterodonta</taxon>
        <taxon>Imparidentia</taxon>
        <taxon>Neoheterodontei</taxon>
        <taxon>Myida</taxon>
        <taxon>Dreissenoidea</taxon>
        <taxon>Dreissenidae</taxon>
        <taxon>Dreissena</taxon>
    </lineage>
</organism>
<keyword evidence="2 6" id="KW-0812">Transmembrane</keyword>
<feature type="transmembrane region" description="Helical" evidence="6">
    <location>
        <begin position="184"/>
        <end position="207"/>
    </location>
</feature>
<dbReference type="Proteomes" id="UP000828390">
    <property type="component" value="Unassembled WGS sequence"/>
</dbReference>
<evidence type="ECO:0000256" key="1">
    <source>
        <dbReference type="ARBA" id="ARBA00004141"/>
    </source>
</evidence>
<dbReference type="Gene3D" id="2.60.220.50">
    <property type="match status" value="1"/>
</dbReference>
<keyword evidence="5" id="KW-1015">Disulfide bond</keyword>
<dbReference type="SMART" id="SM00303">
    <property type="entry name" value="GPS"/>
    <property type="match status" value="1"/>
</dbReference>
<evidence type="ECO:0000259" key="8">
    <source>
        <dbReference type="PROSITE" id="PS50261"/>
    </source>
</evidence>
<proteinExistence type="predicted"/>
<keyword evidence="10" id="KW-1185">Reference proteome</keyword>
<feature type="transmembrane region" description="Helical" evidence="6">
    <location>
        <begin position="228"/>
        <end position="248"/>
    </location>
</feature>
<evidence type="ECO:0000313" key="10">
    <source>
        <dbReference type="Proteomes" id="UP000828390"/>
    </source>
</evidence>
<dbReference type="GO" id="GO:0007166">
    <property type="term" value="P:cell surface receptor signaling pathway"/>
    <property type="evidence" value="ECO:0007669"/>
    <property type="project" value="InterPro"/>
</dbReference>
<feature type="domain" description="GAIN-B" evidence="7">
    <location>
        <begin position="1"/>
        <end position="68"/>
    </location>
</feature>
<comment type="caution">
    <text evidence="9">The sequence shown here is derived from an EMBL/GenBank/DDBJ whole genome shotgun (WGS) entry which is preliminary data.</text>
</comment>
<accession>A0A9D4K9Y8</accession>
<dbReference type="InterPro" id="IPR046338">
    <property type="entry name" value="GAIN_dom_sf"/>
</dbReference>
<feature type="transmembrane region" description="Helical" evidence="6">
    <location>
        <begin position="138"/>
        <end position="160"/>
    </location>
</feature>
<dbReference type="Gene3D" id="1.20.1070.10">
    <property type="entry name" value="Rhodopsin 7-helix transmembrane proteins"/>
    <property type="match status" value="2"/>
</dbReference>
<reference evidence="9" key="1">
    <citation type="journal article" date="2019" name="bioRxiv">
        <title>The Genome of the Zebra Mussel, Dreissena polymorpha: A Resource for Invasive Species Research.</title>
        <authorList>
            <person name="McCartney M.A."/>
            <person name="Auch B."/>
            <person name="Kono T."/>
            <person name="Mallez S."/>
            <person name="Zhang Y."/>
            <person name="Obille A."/>
            <person name="Becker A."/>
            <person name="Abrahante J.E."/>
            <person name="Garbe J."/>
            <person name="Badalamenti J.P."/>
            <person name="Herman A."/>
            <person name="Mangelson H."/>
            <person name="Liachko I."/>
            <person name="Sullivan S."/>
            <person name="Sone E.D."/>
            <person name="Koren S."/>
            <person name="Silverstein K.A.T."/>
            <person name="Beckman K.B."/>
            <person name="Gohl D.M."/>
        </authorList>
    </citation>
    <scope>NUCLEOTIDE SEQUENCE</scope>
    <source>
        <strain evidence="9">Duluth1</strain>
        <tissue evidence="9">Whole animal</tissue>
    </source>
</reference>
<feature type="domain" description="G-protein coupled receptors family 2 profile 2" evidence="8">
    <location>
        <begin position="76"/>
        <end position="248"/>
    </location>
</feature>
<dbReference type="PROSITE" id="PS50221">
    <property type="entry name" value="GAIN_B"/>
    <property type="match status" value="1"/>
</dbReference>
<dbReference type="InterPro" id="IPR000832">
    <property type="entry name" value="GPCR_2_secretin-like"/>
</dbReference>